<comment type="function">
    <text evidence="13">DNA-binding transcription regulator that regulates endothelial cell proliferation and G1/S cell-cycle progression. Specifically binds the 5'-[AT]NTNN[GT]GGCA[AGT]-3' core DNA sequence and acts by modulating expression of pRB-E2F cell-cycle target genes.</text>
</comment>
<name>A0A8C5GHA1_GOUWI</name>
<keyword evidence="4 12" id="KW-0863">Zinc-finger</keyword>
<feature type="domain" description="THAP-type" evidence="15">
    <location>
        <begin position="1"/>
        <end position="76"/>
    </location>
</feature>
<evidence type="ECO:0000256" key="13">
    <source>
        <dbReference type="RuleBase" id="RU369073"/>
    </source>
</evidence>
<dbReference type="Gene3D" id="6.20.210.20">
    <property type="entry name" value="THAP domain"/>
    <property type="match status" value="1"/>
</dbReference>
<dbReference type="InterPro" id="IPR038441">
    <property type="entry name" value="THAP_Znf_sf"/>
</dbReference>
<reference evidence="16" key="1">
    <citation type="submission" date="2020-06" db="EMBL/GenBank/DDBJ databases">
        <authorList>
            <consortium name="Wellcome Sanger Institute Data Sharing"/>
        </authorList>
    </citation>
    <scope>NUCLEOTIDE SEQUENCE [LARGE SCALE GENOMIC DNA]</scope>
</reference>
<evidence type="ECO:0000256" key="2">
    <source>
        <dbReference type="ARBA" id="ARBA00006177"/>
    </source>
</evidence>
<feature type="compositionally biased region" description="Basic residues" evidence="14">
    <location>
        <begin position="64"/>
        <end position="76"/>
    </location>
</feature>
<evidence type="ECO:0000259" key="15">
    <source>
        <dbReference type="PROSITE" id="PS50950"/>
    </source>
</evidence>
<dbReference type="GO" id="GO:0001935">
    <property type="term" value="P:endothelial cell proliferation"/>
    <property type="evidence" value="ECO:0007669"/>
    <property type="project" value="UniProtKB-UniRule"/>
</dbReference>
<evidence type="ECO:0000256" key="11">
    <source>
        <dbReference type="ARBA" id="ARBA00023306"/>
    </source>
</evidence>
<reference evidence="16" key="3">
    <citation type="submission" date="2025-09" db="UniProtKB">
        <authorList>
            <consortium name="Ensembl"/>
        </authorList>
    </citation>
    <scope>IDENTIFICATION</scope>
</reference>
<evidence type="ECO:0000313" key="17">
    <source>
        <dbReference type="Proteomes" id="UP000694680"/>
    </source>
</evidence>
<comment type="similarity">
    <text evidence="2 13">Belongs to the THAP1 family.</text>
</comment>
<dbReference type="GO" id="GO:0003700">
    <property type="term" value="F:DNA-binding transcription factor activity"/>
    <property type="evidence" value="ECO:0007669"/>
    <property type="project" value="UniProtKB-UniRule"/>
</dbReference>
<evidence type="ECO:0000256" key="8">
    <source>
        <dbReference type="ARBA" id="ARBA00023125"/>
    </source>
</evidence>
<evidence type="ECO:0000256" key="4">
    <source>
        <dbReference type="ARBA" id="ARBA00022771"/>
    </source>
</evidence>
<dbReference type="Proteomes" id="UP000694680">
    <property type="component" value="Chromosome 19"/>
</dbReference>
<evidence type="ECO:0000256" key="6">
    <source>
        <dbReference type="ARBA" id="ARBA00023015"/>
    </source>
</evidence>
<organism evidence="16 17">
    <name type="scientific">Gouania willdenowi</name>
    <name type="common">Blunt-snouted clingfish</name>
    <name type="synonym">Lepadogaster willdenowi</name>
    <dbReference type="NCBI Taxonomy" id="441366"/>
    <lineage>
        <taxon>Eukaryota</taxon>
        <taxon>Metazoa</taxon>
        <taxon>Chordata</taxon>
        <taxon>Craniata</taxon>
        <taxon>Vertebrata</taxon>
        <taxon>Euteleostomi</taxon>
        <taxon>Actinopterygii</taxon>
        <taxon>Neopterygii</taxon>
        <taxon>Teleostei</taxon>
        <taxon>Neoteleostei</taxon>
        <taxon>Acanthomorphata</taxon>
        <taxon>Ovalentaria</taxon>
        <taxon>Blenniimorphae</taxon>
        <taxon>Blenniiformes</taxon>
        <taxon>Gobiesocoidei</taxon>
        <taxon>Gobiesocidae</taxon>
        <taxon>Gobiesocinae</taxon>
        <taxon>Gouania</taxon>
    </lineage>
</organism>
<reference evidence="16" key="2">
    <citation type="submission" date="2025-08" db="UniProtKB">
        <authorList>
            <consortium name="Ensembl"/>
        </authorList>
    </citation>
    <scope>IDENTIFICATION</scope>
</reference>
<dbReference type="Ensembl" id="ENSGWIT00000032944.1">
    <property type="protein sequence ID" value="ENSGWIP00000030208.1"/>
    <property type="gene ID" value="ENSGWIG00000015746.1"/>
</dbReference>
<dbReference type="PANTHER" id="PTHR46600:SF1">
    <property type="entry name" value="THAP DOMAIN-CONTAINING PROTEIN 1"/>
    <property type="match status" value="1"/>
</dbReference>
<evidence type="ECO:0000256" key="1">
    <source>
        <dbReference type="ARBA" id="ARBA00004642"/>
    </source>
</evidence>
<dbReference type="AlphaFoldDB" id="A0A8C5GHA1"/>
<dbReference type="SMART" id="SM00980">
    <property type="entry name" value="THAP"/>
    <property type="match status" value="1"/>
</dbReference>
<keyword evidence="11 13" id="KW-0131">Cell cycle</keyword>
<evidence type="ECO:0000256" key="14">
    <source>
        <dbReference type="SAM" id="MobiDB-lite"/>
    </source>
</evidence>
<keyword evidence="6 13" id="KW-0805">Transcription regulation</keyword>
<keyword evidence="8 12" id="KW-0238">DNA-binding</keyword>
<dbReference type="InterPro" id="IPR026516">
    <property type="entry name" value="THAP1/10"/>
</dbReference>
<comment type="subcellular location">
    <subcellularLocation>
        <location evidence="1 13">Nucleus</location>
        <location evidence="1 13">Nucleoplasm</location>
    </subcellularLocation>
</comment>
<evidence type="ECO:0000256" key="3">
    <source>
        <dbReference type="ARBA" id="ARBA00022723"/>
    </source>
</evidence>
<dbReference type="PANTHER" id="PTHR46600">
    <property type="entry name" value="THAP DOMAIN-CONTAINING"/>
    <property type="match status" value="1"/>
</dbReference>
<evidence type="ECO:0000256" key="9">
    <source>
        <dbReference type="ARBA" id="ARBA00023163"/>
    </source>
</evidence>
<dbReference type="GO" id="GO:0008270">
    <property type="term" value="F:zinc ion binding"/>
    <property type="evidence" value="ECO:0007669"/>
    <property type="project" value="UniProtKB-KW"/>
</dbReference>
<keyword evidence="3" id="KW-0479">Metal-binding</keyword>
<dbReference type="SUPFAM" id="SSF57716">
    <property type="entry name" value="Glucocorticoid receptor-like (DNA-binding domain)"/>
    <property type="match status" value="1"/>
</dbReference>
<evidence type="ECO:0000256" key="5">
    <source>
        <dbReference type="ARBA" id="ARBA00022833"/>
    </source>
</evidence>
<dbReference type="PROSITE" id="PS50950">
    <property type="entry name" value="ZF_THAP"/>
    <property type="match status" value="1"/>
</dbReference>
<keyword evidence="17" id="KW-1185">Reference proteome</keyword>
<feature type="region of interest" description="Disordered" evidence="14">
    <location>
        <begin position="55"/>
        <end position="76"/>
    </location>
</feature>
<evidence type="ECO:0000256" key="7">
    <source>
        <dbReference type="ARBA" id="ARBA00023054"/>
    </source>
</evidence>
<dbReference type="GO" id="GO:0005654">
    <property type="term" value="C:nucleoplasm"/>
    <property type="evidence" value="ECO:0007669"/>
    <property type="project" value="UniProtKB-SubCell"/>
</dbReference>
<evidence type="ECO:0000313" key="16">
    <source>
        <dbReference type="Ensembl" id="ENSGWIP00000030208.1"/>
    </source>
</evidence>
<keyword evidence="10 13" id="KW-0539">Nucleus</keyword>
<proteinExistence type="inferred from homology"/>
<protein>
    <recommendedName>
        <fullName evidence="13">THAP domain-containing protein 1</fullName>
    </recommendedName>
</protein>
<dbReference type="Pfam" id="PF05485">
    <property type="entry name" value="THAP"/>
    <property type="match status" value="1"/>
</dbReference>
<dbReference type="InterPro" id="IPR006612">
    <property type="entry name" value="THAP_Znf"/>
</dbReference>
<evidence type="ECO:0000256" key="10">
    <source>
        <dbReference type="ARBA" id="ARBA00023242"/>
    </source>
</evidence>
<keyword evidence="9 13" id="KW-0804">Transcription</keyword>
<evidence type="ECO:0000256" key="12">
    <source>
        <dbReference type="PROSITE-ProRule" id="PRU00309"/>
    </source>
</evidence>
<accession>A0A8C5GHA1</accession>
<keyword evidence="7 13" id="KW-0175">Coiled coil</keyword>
<keyword evidence="5" id="KW-0862">Zinc</keyword>
<dbReference type="GO" id="GO:0043565">
    <property type="term" value="F:sequence-specific DNA binding"/>
    <property type="evidence" value="ECO:0007669"/>
    <property type="project" value="UniProtKB-UniRule"/>
</dbReference>
<sequence length="76" mass="8860">VPNCCTASARCNSALSFFTFPQEDERRKKWVINIRRDIFQITNHTRVCSRHFLPADMKEPSNPRGRRRLRGGAKTL</sequence>